<evidence type="ECO:0000313" key="2">
    <source>
        <dbReference type="EMBL" id="KKK55980.1"/>
    </source>
</evidence>
<feature type="compositionally biased region" description="Low complexity" evidence="1">
    <location>
        <begin position="1"/>
        <end position="18"/>
    </location>
</feature>
<organism evidence="2">
    <name type="scientific">marine sediment metagenome</name>
    <dbReference type="NCBI Taxonomy" id="412755"/>
    <lineage>
        <taxon>unclassified sequences</taxon>
        <taxon>metagenomes</taxon>
        <taxon>ecological metagenomes</taxon>
    </lineage>
</organism>
<dbReference type="EMBL" id="LAZR01065223">
    <property type="protein sequence ID" value="KKK55980.1"/>
    <property type="molecule type" value="Genomic_DNA"/>
</dbReference>
<dbReference type="AlphaFoldDB" id="A0A0F8X4Z5"/>
<name>A0A0F8X4Z5_9ZZZZ</name>
<comment type="caution">
    <text evidence="2">The sequence shown here is derived from an EMBL/GenBank/DDBJ whole genome shotgun (WGS) entry which is preliminary data.</text>
</comment>
<gene>
    <name evidence="2" type="ORF">LCGC14_3069130</name>
</gene>
<proteinExistence type="predicted"/>
<reference evidence="2" key="1">
    <citation type="journal article" date="2015" name="Nature">
        <title>Complex archaea that bridge the gap between prokaryotes and eukaryotes.</title>
        <authorList>
            <person name="Spang A."/>
            <person name="Saw J.H."/>
            <person name="Jorgensen S.L."/>
            <person name="Zaremba-Niedzwiedzka K."/>
            <person name="Martijn J."/>
            <person name="Lind A.E."/>
            <person name="van Eijk R."/>
            <person name="Schleper C."/>
            <person name="Guy L."/>
            <person name="Ettema T.J."/>
        </authorList>
    </citation>
    <scope>NUCLEOTIDE SEQUENCE</scope>
</reference>
<evidence type="ECO:0000256" key="1">
    <source>
        <dbReference type="SAM" id="MobiDB-lite"/>
    </source>
</evidence>
<sequence>MGGSSTPTGSTTTNTTSTAEPWGAQKPFLETGFQQAESNVLNRPLDYFPDSTVVPFSPESQASLGAQTSRATQGSPLLGQAQGYTGDVLGGQFLDPSTNPFFGGMTDSVMSAVRPGVDSMFAGGGRAGSPAHAEALGRGVSRGMAPFLFNEYGRERGFQQDAANLAPGLAREDYFDIGQLGDVGAAREQKSQEGLAEEIARFNFGQSEPTNRIAQFMNLIQGSYGGTSTASQTAQQGANSALLGGGAGLSLLGK</sequence>
<protein>
    <submittedName>
        <fullName evidence="2">Uncharacterized protein</fullName>
    </submittedName>
</protein>
<accession>A0A0F8X4Z5</accession>
<feature type="region of interest" description="Disordered" evidence="1">
    <location>
        <begin position="1"/>
        <end position="25"/>
    </location>
</feature>